<evidence type="ECO:0000256" key="6">
    <source>
        <dbReference type="ARBA" id="ARBA00022741"/>
    </source>
</evidence>
<evidence type="ECO:0000256" key="7">
    <source>
        <dbReference type="ARBA" id="ARBA00022840"/>
    </source>
</evidence>
<dbReference type="OrthoDB" id="8481147at2"/>
<evidence type="ECO:0000313" key="12">
    <source>
        <dbReference type="Proteomes" id="UP000216004"/>
    </source>
</evidence>
<dbReference type="Gene3D" id="3.40.50.300">
    <property type="entry name" value="P-loop containing nucleotide triphosphate hydrolases"/>
    <property type="match status" value="1"/>
</dbReference>
<dbReference type="InterPro" id="IPR050388">
    <property type="entry name" value="ABC_Ni/Peptide_Import"/>
</dbReference>
<dbReference type="PROSITE" id="PS00211">
    <property type="entry name" value="ABC_TRANSPORTER_1"/>
    <property type="match status" value="1"/>
</dbReference>
<sequence length="261" mass="27994">MSLVVEGLSVEISGRQIVRNVSFQVADGERVGLIGSSGSGKSMITKAILGLLPEQATVNGSIRLFGEELVGIGEEKMADLRGSYMGAIFQNPSDSLNPVLTVAQQVSLPLRLHYRLSKGQRQQRVESMLDEVGLDGHVAGKYPSQLSGGQQQRVAIATALVTSPKVIIADEPTTALDAITQRSIIDLLTCLVDRSGASLLFVTHDFAVLSRVCQRSYVIDHGDVIEGGNTQVLLQQPQESVTKELVKAARTLTLHVSNHGQ</sequence>
<dbReference type="InterPro" id="IPR027417">
    <property type="entry name" value="P-loop_NTPase"/>
</dbReference>
<keyword evidence="3" id="KW-0813">Transport</keyword>
<evidence type="ECO:0000256" key="9">
    <source>
        <dbReference type="ARBA" id="ARBA00023136"/>
    </source>
</evidence>
<dbReference type="Proteomes" id="UP000216004">
    <property type="component" value="Unassembled WGS sequence"/>
</dbReference>
<protein>
    <submittedName>
        <fullName evidence="11">Diguanylate cyclase</fullName>
    </submittedName>
</protein>
<evidence type="ECO:0000256" key="5">
    <source>
        <dbReference type="ARBA" id="ARBA00022519"/>
    </source>
</evidence>
<evidence type="ECO:0000256" key="8">
    <source>
        <dbReference type="ARBA" id="ARBA00022967"/>
    </source>
</evidence>
<proteinExistence type="inferred from homology"/>
<dbReference type="AlphaFoldDB" id="A0A261ETI0"/>
<keyword evidence="6" id="KW-0547">Nucleotide-binding</keyword>
<feature type="domain" description="ABC transporter" evidence="10">
    <location>
        <begin position="3"/>
        <end position="246"/>
    </location>
</feature>
<dbReference type="GO" id="GO:0005886">
    <property type="term" value="C:plasma membrane"/>
    <property type="evidence" value="ECO:0007669"/>
    <property type="project" value="UniProtKB-SubCell"/>
</dbReference>
<keyword evidence="9" id="KW-0472">Membrane</keyword>
<evidence type="ECO:0000256" key="1">
    <source>
        <dbReference type="ARBA" id="ARBA00004202"/>
    </source>
</evidence>
<evidence type="ECO:0000256" key="2">
    <source>
        <dbReference type="ARBA" id="ARBA00005417"/>
    </source>
</evidence>
<accession>A0A261ETI0</accession>
<keyword evidence="5" id="KW-0997">Cell inner membrane</keyword>
<evidence type="ECO:0000256" key="3">
    <source>
        <dbReference type="ARBA" id="ARBA00022448"/>
    </source>
</evidence>
<keyword evidence="8" id="KW-1278">Translocase</keyword>
<dbReference type="GO" id="GO:0016887">
    <property type="term" value="F:ATP hydrolysis activity"/>
    <property type="evidence" value="ECO:0007669"/>
    <property type="project" value="InterPro"/>
</dbReference>
<dbReference type="RefSeq" id="WP_094722942.1">
    <property type="nucleotide sequence ID" value="NZ_MWWS01000004.1"/>
</dbReference>
<gene>
    <name evidence="11" type="ORF">BOCO_0680</name>
</gene>
<organism evidence="11 12">
    <name type="scientific">Bombiscardovia coagulans</name>
    <dbReference type="NCBI Taxonomy" id="686666"/>
    <lineage>
        <taxon>Bacteria</taxon>
        <taxon>Bacillati</taxon>
        <taxon>Actinomycetota</taxon>
        <taxon>Actinomycetes</taxon>
        <taxon>Bifidobacteriales</taxon>
        <taxon>Bifidobacteriaceae</taxon>
        <taxon>Bombiscardovia</taxon>
    </lineage>
</organism>
<comment type="subcellular location">
    <subcellularLocation>
        <location evidence="1">Cell membrane</location>
        <topology evidence="1">Peripheral membrane protein</topology>
    </subcellularLocation>
</comment>
<dbReference type="InterPro" id="IPR003439">
    <property type="entry name" value="ABC_transporter-like_ATP-bd"/>
</dbReference>
<reference evidence="11 12" key="1">
    <citation type="journal article" date="2017" name="BMC Genomics">
        <title>Comparative genomic and phylogenomic analyses of the Bifidobacteriaceae family.</title>
        <authorList>
            <person name="Lugli G.A."/>
            <person name="Milani C."/>
            <person name="Turroni F."/>
            <person name="Duranti S."/>
            <person name="Mancabelli L."/>
            <person name="Mangifesta M."/>
            <person name="Ferrario C."/>
            <person name="Modesto M."/>
            <person name="Mattarelli P."/>
            <person name="Jiri K."/>
            <person name="van Sinderen D."/>
            <person name="Ventura M."/>
        </authorList>
    </citation>
    <scope>NUCLEOTIDE SEQUENCE [LARGE SCALE GENOMIC DNA]</scope>
    <source>
        <strain evidence="11 12">DSM 22924</strain>
    </source>
</reference>
<dbReference type="EMBL" id="MWWS01000004">
    <property type="protein sequence ID" value="OZG50163.1"/>
    <property type="molecule type" value="Genomic_DNA"/>
</dbReference>
<comment type="similarity">
    <text evidence="2">Belongs to the ABC transporter superfamily.</text>
</comment>
<dbReference type="SMART" id="SM00382">
    <property type="entry name" value="AAA"/>
    <property type="match status" value="1"/>
</dbReference>
<comment type="caution">
    <text evidence="11">The sequence shown here is derived from an EMBL/GenBank/DDBJ whole genome shotgun (WGS) entry which is preliminary data.</text>
</comment>
<keyword evidence="12" id="KW-1185">Reference proteome</keyword>
<name>A0A261ETI0_9BIFI</name>
<dbReference type="PROSITE" id="PS50893">
    <property type="entry name" value="ABC_TRANSPORTER_2"/>
    <property type="match status" value="1"/>
</dbReference>
<dbReference type="SUPFAM" id="SSF52540">
    <property type="entry name" value="P-loop containing nucleoside triphosphate hydrolases"/>
    <property type="match status" value="1"/>
</dbReference>
<keyword evidence="4" id="KW-1003">Cell membrane</keyword>
<evidence type="ECO:0000259" key="10">
    <source>
        <dbReference type="PROSITE" id="PS50893"/>
    </source>
</evidence>
<dbReference type="PANTHER" id="PTHR43297:SF14">
    <property type="entry name" value="ATPASE AAA-TYPE CORE DOMAIN-CONTAINING PROTEIN"/>
    <property type="match status" value="1"/>
</dbReference>
<dbReference type="Pfam" id="PF00005">
    <property type="entry name" value="ABC_tran"/>
    <property type="match status" value="1"/>
</dbReference>
<evidence type="ECO:0000256" key="4">
    <source>
        <dbReference type="ARBA" id="ARBA00022475"/>
    </source>
</evidence>
<dbReference type="PANTHER" id="PTHR43297">
    <property type="entry name" value="OLIGOPEPTIDE TRANSPORT ATP-BINDING PROTEIN APPD"/>
    <property type="match status" value="1"/>
</dbReference>
<keyword evidence="7" id="KW-0067">ATP-binding</keyword>
<dbReference type="InterPro" id="IPR003593">
    <property type="entry name" value="AAA+_ATPase"/>
</dbReference>
<dbReference type="InterPro" id="IPR017871">
    <property type="entry name" value="ABC_transporter-like_CS"/>
</dbReference>
<dbReference type="CDD" id="cd03257">
    <property type="entry name" value="ABC_NikE_OppD_transporters"/>
    <property type="match status" value="1"/>
</dbReference>
<dbReference type="GO" id="GO:0005524">
    <property type="term" value="F:ATP binding"/>
    <property type="evidence" value="ECO:0007669"/>
    <property type="project" value="UniProtKB-KW"/>
</dbReference>
<evidence type="ECO:0000313" key="11">
    <source>
        <dbReference type="EMBL" id="OZG50163.1"/>
    </source>
</evidence>